<reference evidence="2" key="1">
    <citation type="submission" date="2016-12" db="EMBL/GenBank/DDBJ databases">
        <title>Comparative genomics of four Isosphaeraceae planctomycetes: a common pool of plasmids and glycoside hydrolase genes.</title>
        <authorList>
            <person name="Ivanova A."/>
        </authorList>
    </citation>
    <scope>NUCLEOTIDE SEQUENCE [LARGE SCALE GENOMIC DNA]</scope>
    <source>
        <strain evidence="2">PX4</strain>
    </source>
</reference>
<dbReference type="STRING" id="1387353.BSF38_03741"/>
<protein>
    <recommendedName>
        <fullName evidence="3">Type VI secretion system baseplate subunit TssK</fullName>
    </recommendedName>
</protein>
<dbReference type="PANTHER" id="PTHR35566:SF1">
    <property type="entry name" value="TYPE VI SECRETION SYSTEM BASEPLATE COMPONENT TSSK1"/>
    <property type="match status" value="1"/>
</dbReference>
<organism evidence="1 2">
    <name type="scientific">Paludisphaera borealis</name>
    <dbReference type="NCBI Taxonomy" id="1387353"/>
    <lineage>
        <taxon>Bacteria</taxon>
        <taxon>Pseudomonadati</taxon>
        <taxon>Planctomycetota</taxon>
        <taxon>Planctomycetia</taxon>
        <taxon>Isosphaerales</taxon>
        <taxon>Isosphaeraceae</taxon>
        <taxon>Paludisphaera</taxon>
    </lineage>
</organism>
<keyword evidence="2" id="KW-1185">Reference proteome</keyword>
<dbReference type="RefSeq" id="WP_076348111.1">
    <property type="nucleotide sequence ID" value="NZ_CP019082.1"/>
</dbReference>
<dbReference type="NCBIfam" id="TIGR03353">
    <property type="entry name" value="VI_chp_4"/>
    <property type="match status" value="1"/>
</dbReference>
<proteinExistence type="predicted"/>
<dbReference type="Pfam" id="PF05936">
    <property type="entry name" value="T6SS_VasE"/>
    <property type="match status" value="1"/>
</dbReference>
<gene>
    <name evidence="1" type="ORF">BSF38_03741</name>
</gene>
<sequence length="466" mass="53052">MPKRPVHWFEGMFLKPHHFQAADRYTRERIRESEDWLHPHDWGLRSVRFDEDAIANYTLRLTSCQARFKDGTTLSIPEEAALDPLELRPVLSQQAETMVYLAIPSWQPSRANAQRAATEQSPRYLVGGMECPDENTGGDEEEIDFRNIQARLIVKSQLTPGYEILPLAQISRSAGDKAPPRVDRAYVPPVLGVDAWASLYDDVQALFRQIEAWLDQEAAQVVGRKIAFDSQVLGDAERILKLSVLNTASAVWQSILFTRGLHPMLMYQELCRLLGQLSIFGETRRPIKIPSYDHDDIGPIYAKVIAEIRRLLGELGQVPFDKRYFKLEGPRFQVHLDPDWTLETSKLYLGVETTELNDSECDMLMRSTDWKLGSGEQVETIFKTGNAGLSMKPLNRIPPALPGGVVYFEIVRHPEFWKDVVRTGTLGLRFKLERGKFLSAQMLALTNPTTQRSVNLQFAVFVVKNR</sequence>
<name>A0A1U7CTH8_9BACT</name>
<dbReference type="OrthoDB" id="9775333at2"/>
<dbReference type="InterPro" id="IPR010263">
    <property type="entry name" value="T6SS_TssK"/>
</dbReference>
<dbReference type="KEGG" id="pbor:BSF38_03741"/>
<dbReference type="Proteomes" id="UP000186309">
    <property type="component" value="Chromosome"/>
</dbReference>
<accession>A0A1U7CTH8</accession>
<dbReference type="PANTHER" id="PTHR35566">
    <property type="entry name" value="BLR3599 PROTEIN"/>
    <property type="match status" value="1"/>
</dbReference>
<evidence type="ECO:0000313" key="2">
    <source>
        <dbReference type="Proteomes" id="UP000186309"/>
    </source>
</evidence>
<dbReference type="EMBL" id="CP019082">
    <property type="protein sequence ID" value="APW62206.1"/>
    <property type="molecule type" value="Genomic_DNA"/>
</dbReference>
<dbReference type="AlphaFoldDB" id="A0A1U7CTH8"/>
<evidence type="ECO:0000313" key="1">
    <source>
        <dbReference type="EMBL" id="APW62206.1"/>
    </source>
</evidence>
<evidence type="ECO:0008006" key="3">
    <source>
        <dbReference type="Google" id="ProtNLM"/>
    </source>
</evidence>